<evidence type="ECO:0000259" key="3">
    <source>
        <dbReference type="PROSITE" id="PS51339"/>
    </source>
</evidence>
<feature type="region of interest" description="Disordered" evidence="2">
    <location>
        <begin position="1"/>
        <end position="37"/>
    </location>
</feature>
<reference evidence="4 5" key="1">
    <citation type="submission" date="2023-08" db="EMBL/GenBank/DDBJ databases">
        <title>A Necator americanus chromosomal reference genome.</title>
        <authorList>
            <person name="Ilik V."/>
            <person name="Petrzelkova K.J."/>
            <person name="Pardy F."/>
            <person name="Fuh T."/>
            <person name="Niatou-Singa F.S."/>
            <person name="Gouil Q."/>
            <person name="Baker L."/>
            <person name="Ritchie M.E."/>
            <person name="Jex A.R."/>
            <person name="Gazzola D."/>
            <person name="Li H."/>
            <person name="Toshio Fujiwara R."/>
            <person name="Zhan B."/>
            <person name="Aroian R.V."/>
            <person name="Pafco B."/>
            <person name="Schwarz E.M."/>
        </authorList>
    </citation>
    <scope>NUCLEOTIDE SEQUENCE [LARGE SCALE GENOMIC DNA]</scope>
    <source>
        <strain evidence="4 5">Aroian</strain>
        <tissue evidence="4">Whole animal</tissue>
    </source>
</reference>
<evidence type="ECO:0000256" key="1">
    <source>
        <dbReference type="ARBA" id="ARBA00007471"/>
    </source>
</evidence>
<keyword evidence="5" id="KW-1185">Reference proteome</keyword>
<dbReference type="PANTHER" id="PTHR10807">
    <property type="entry name" value="MYOTUBULARIN-RELATED"/>
    <property type="match status" value="1"/>
</dbReference>
<evidence type="ECO:0000256" key="2">
    <source>
        <dbReference type="SAM" id="MobiDB-lite"/>
    </source>
</evidence>
<sequence length="736" mass="83028">MSASNTFHSYIDDQSPDDTKTSKEVRVEPPSPGSSHDLLEGEIECAFCEHCSFVWPFSENGYGRVVCTNFRLRFEPSVKTENTLPTRFKAFSERYDVPLCSIHSVHYTPVKQNQSFYKKRFIHISKSLSSLEIVSSIRLQLKDFRVITIDLRDSQNAANLLNQILFFSRPLKMEKVIQAGAHPEWCSKLSFNDANSWEAELRRCGHGTSYHWRVCSQIPHGARQFVHSYPMYFVVPADIVQYDLGRMAEHWQLSRFPVWVWSSLSGASLLRSSNFEVNWEAPQLNDKVADCVRRATKSGEPPHKLSLNDEITVTKIASSYDRLRRLCSIDSYEHFASRNKDWLARINHTGWLQLVSYCLTAAGEAVDWLTNRGRSVIIYETNGLDVSAVVSSIVQICCDQYYRILIGLESLIAKDWIALGHPFAQRLLGIPNGDSEAVIAPTFLLFLDCLAQLIRLYPMQFAYSQHTLIALWDLSLTGMVPAFTSSSVADQLGMQRCGGPFPLERFFHESYTKLFVNFTNMAAVAVQNATDATLIEDVIRPPRSVVNVQLWKECYLRWIPPANTKRGGSLFTDLAIGNCIKQLPASRILDRKLSRPNVDLERISSAYPYSDADVDTHCGFYSNRDDTDTISISSMTLSTSSNLTVQDDKLKHRASVPVLGGIPEALPRSVILRHDRDKSGSVEYFITGRIFGPNNNGIVADTTTNTHTTAKDLDHSSTIIFNQSFYVRSTLTASDS</sequence>
<dbReference type="PROSITE" id="PS51339">
    <property type="entry name" value="PPASE_MYOTUBULARIN"/>
    <property type="match status" value="1"/>
</dbReference>
<comment type="similarity">
    <text evidence="1">Belongs to the protein-tyrosine phosphatase family. Non-receptor class myotubularin subfamily.</text>
</comment>
<dbReference type="InterPro" id="IPR029021">
    <property type="entry name" value="Prot-tyrosine_phosphatase-like"/>
</dbReference>
<dbReference type="Pfam" id="PF12578">
    <property type="entry name" value="3-PAP"/>
    <property type="match status" value="1"/>
</dbReference>
<organism evidence="4 5">
    <name type="scientific">Necator americanus</name>
    <name type="common">Human hookworm</name>
    <dbReference type="NCBI Taxonomy" id="51031"/>
    <lineage>
        <taxon>Eukaryota</taxon>
        <taxon>Metazoa</taxon>
        <taxon>Ecdysozoa</taxon>
        <taxon>Nematoda</taxon>
        <taxon>Chromadorea</taxon>
        <taxon>Rhabditida</taxon>
        <taxon>Rhabditina</taxon>
        <taxon>Rhabditomorpha</taxon>
        <taxon>Strongyloidea</taxon>
        <taxon>Ancylostomatidae</taxon>
        <taxon>Bunostominae</taxon>
        <taxon>Necator</taxon>
    </lineage>
</organism>
<evidence type="ECO:0000313" key="4">
    <source>
        <dbReference type="EMBL" id="KAK6725840.1"/>
    </source>
</evidence>
<comment type="caution">
    <text evidence="4">The sequence shown here is derived from an EMBL/GenBank/DDBJ whole genome shotgun (WGS) entry which is preliminary data.</text>
</comment>
<accession>A0ABR1BKH7</accession>
<protein>
    <recommendedName>
        <fullName evidence="3">Myotubularin phosphatase domain-containing protein</fullName>
    </recommendedName>
</protein>
<evidence type="ECO:0000313" key="5">
    <source>
        <dbReference type="Proteomes" id="UP001303046"/>
    </source>
</evidence>
<gene>
    <name evidence="4" type="primary">Necator_chrI.g388</name>
    <name evidence="4" type="ORF">RB195_004267</name>
</gene>
<dbReference type="PANTHER" id="PTHR10807:SF110">
    <property type="entry name" value="FI17948P1"/>
    <property type="match status" value="1"/>
</dbReference>
<dbReference type="Pfam" id="PF06602">
    <property type="entry name" value="Myotub-related"/>
    <property type="match status" value="2"/>
</dbReference>
<dbReference type="Proteomes" id="UP001303046">
    <property type="component" value="Unassembled WGS sequence"/>
</dbReference>
<name>A0ABR1BKH7_NECAM</name>
<dbReference type="InterPro" id="IPR011993">
    <property type="entry name" value="PH-like_dom_sf"/>
</dbReference>
<dbReference type="InterPro" id="IPR010569">
    <property type="entry name" value="Myotubularin-like_Pase_dom"/>
</dbReference>
<dbReference type="SUPFAM" id="SSF52799">
    <property type="entry name" value="(Phosphotyrosine protein) phosphatases II"/>
    <property type="match status" value="1"/>
</dbReference>
<feature type="compositionally biased region" description="Basic and acidic residues" evidence="2">
    <location>
        <begin position="17"/>
        <end position="27"/>
    </location>
</feature>
<dbReference type="InterPro" id="IPR022587">
    <property type="entry name" value="MTMR12-like_C"/>
</dbReference>
<dbReference type="Gene3D" id="2.30.29.30">
    <property type="entry name" value="Pleckstrin-homology domain (PH domain)/Phosphotyrosine-binding domain (PTB)"/>
    <property type="match status" value="1"/>
</dbReference>
<proteinExistence type="inferred from homology"/>
<dbReference type="InterPro" id="IPR030564">
    <property type="entry name" value="Myotubularin"/>
</dbReference>
<feature type="domain" description="Myotubularin phosphatase" evidence="3">
    <location>
        <begin position="191"/>
        <end position="555"/>
    </location>
</feature>
<dbReference type="EMBL" id="JAVFWL010000001">
    <property type="protein sequence ID" value="KAK6725840.1"/>
    <property type="molecule type" value="Genomic_DNA"/>
</dbReference>